<dbReference type="EMBL" id="CAFBPW010000005">
    <property type="protein sequence ID" value="CAB5024094.1"/>
    <property type="molecule type" value="Genomic_DNA"/>
</dbReference>
<dbReference type="InterPro" id="IPR011864">
    <property type="entry name" value="Phosphate_PstC"/>
</dbReference>
<evidence type="ECO:0000313" key="13">
    <source>
        <dbReference type="EMBL" id="CAB4798013.1"/>
    </source>
</evidence>
<proteinExistence type="inferred from homology"/>
<evidence type="ECO:0000256" key="5">
    <source>
        <dbReference type="ARBA" id="ARBA00022592"/>
    </source>
</evidence>
<dbReference type="InterPro" id="IPR000515">
    <property type="entry name" value="MetI-like"/>
</dbReference>
<dbReference type="EMBL" id="CAFAAQ010000019">
    <property type="protein sequence ID" value="CAB4798013.1"/>
    <property type="molecule type" value="Genomic_DNA"/>
</dbReference>
<keyword evidence="7 10" id="KW-1133">Transmembrane helix</keyword>
<sequence>MTTQLESPPAESEETSPNPLTEQGSGAVADGIFRRVTLLSGVAVLVILLLIAVTTTKQAWPAFSELGTSYFFGLEWIPSEGIYGIVPLVYGTVLVSLIAVFFAVPLSIGIALFVTELAHRRVRSSITLVIDLLAAVPSVVFGLWGFYQLIPIFQSVFNAIADAVSSIPVLNVIFAPGSGSSFMSAGLVLALMIIPIITSVTREVFLTVPENDKSGSLALGATRWEMIKGVVIPHSTGGLTGAVMLGLGRAMGETVAVALLIGASPQISANLFGRGETMPAQIFRSLSEAGGLYRSALIGLGVCLFVITIVVNVSARRMVLVIDRRIKGTA</sequence>
<comment type="similarity">
    <text evidence="2">Belongs to the binding-protein-dependent transport system permease family. CysTW subfamily.</text>
</comment>
<dbReference type="InterPro" id="IPR051124">
    <property type="entry name" value="Phosphate_Transport_Permease"/>
</dbReference>
<keyword evidence="4" id="KW-1003">Cell membrane</keyword>
<evidence type="ECO:0000256" key="1">
    <source>
        <dbReference type="ARBA" id="ARBA00004651"/>
    </source>
</evidence>
<comment type="subcellular location">
    <subcellularLocation>
        <location evidence="1">Cell membrane</location>
        <topology evidence="1">Multi-pass membrane protein</topology>
    </subcellularLocation>
</comment>
<feature type="transmembrane region" description="Helical" evidence="10">
    <location>
        <begin position="126"/>
        <end position="146"/>
    </location>
</feature>
<protein>
    <submittedName>
        <fullName evidence="13">Unannotated protein</fullName>
    </submittedName>
</protein>
<dbReference type="Pfam" id="PF00528">
    <property type="entry name" value="BPD_transp_1"/>
    <property type="match status" value="1"/>
</dbReference>
<dbReference type="InterPro" id="IPR035906">
    <property type="entry name" value="MetI-like_sf"/>
</dbReference>
<evidence type="ECO:0000256" key="8">
    <source>
        <dbReference type="ARBA" id="ARBA00023136"/>
    </source>
</evidence>
<dbReference type="GO" id="GO:0005315">
    <property type="term" value="F:phosphate transmembrane transporter activity"/>
    <property type="evidence" value="ECO:0007669"/>
    <property type="project" value="InterPro"/>
</dbReference>
<feature type="region of interest" description="Disordered" evidence="9">
    <location>
        <begin position="1"/>
        <end position="23"/>
    </location>
</feature>
<dbReference type="NCBIfam" id="TIGR02138">
    <property type="entry name" value="phosphate_pstC"/>
    <property type="match status" value="1"/>
</dbReference>
<dbReference type="PANTHER" id="PTHR30425">
    <property type="entry name" value="PHOSPHATE TRANSPORT SYSTEM PERMEASE PROTEIN PST"/>
    <property type="match status" value="1"/>
</dbReference>
<evidence type="ECO:0000256" key="3">
    <source>
        <dbReference type="ARBA" id="ARBA00022448"/>
    </source>
</evidence>
<evidence type="ECO:0000313" key="16">
    <source>
        <dbReference type="EMBL" id="CAB5058853.1"/>
    </source>
</evidence>
<accession>A0A6J6XQC2</accession>
<evidence type="ECO:0000313" key="14">
    <source>
        <dbReference type="EMBL" id="CAB4975814.1"/>
    </source>
</evidence>
<dbReference type="PROSITE" id="PS50928">
    <property type="entry name" value="ABC_TM1"/>
    <property type="match status" value="1"/>
</dbReference>
<dbReference type="EMBL" id="CAFBOG010000051">
    <property type="protein sequence ID" value="CAB4975814.1"/>
    <property type="molecule type" value="Genomic_DNA"/>
</dbReference>
<evidence type="ECO:0000256" key="6">
    <source>
        <dbReference type="ARBA" id="ARBA00022692"/>
    </source>
</evidence>
<gene>
    <name evidence="12" type="ORF">UFOPK2582_00800</name>
    <name evidence="13" type="ORF">UFOPK3046_00376</name>
    <name evidence="14" type="ORF">UFOPK3914_00725</name>
    <name evidence="15" type="ORF">UFOPK4173_00096</name>
    <name evidence="16" type="ORF">UFOPK4354_00005</name>
</gene>
<evidence type="ECO:0000256" key="7">
    <source>
        <dbReference type="ARBA" id="ARBA00022989"/>
    </source>
</evidence>
<feature type="transmembrane region" description="Helical" evidence="10">
    <location>
        <begin position="292"/>
        <end position="315"/>
    </location>
</feature>
<evidence type="ECO:0000313" key="12">
    <source>
        <dbReference type="EMBL" id="CAB4698129.1"/>
    </source>
</evidence>
<evidence type="ECO:0000256" key="2">
    <source>
        <dbReference type="ARBA" id="ARBA00007069"/>
    </source>
</evidence>
<keyword evidence="5" id="KW-0592">Phosphate transport</keyword>
<keyword evidence="3" id="KW-0813">Transport</keyword>
<dbReference type="EMBL" id="CAFBQW010000001">
    <property type="protein sequence ID" value="CAB5058853.1"/>
    <property type="molecule type" value="Genomic_DNA"/>
</dbReference>
<name>A0A6J6XQC2_9ZZZZ</name>
<feature type="transmembrane region" description="Helical" evidence="10">
    <location>
        <begin position="36"/>
        <end position="55"/>
    </location>
</feature>
<evidence type="ECO:0000256" key="9">
    <source>
        <dbReference type="SAM" id="MobiDB-lite"/>
    </source>
</evidence>
<feature type="compositionally biased region" description="Low complexity" evidence="9">
    <location>
        <begin position="1"/>
        <end position="19"/>
    </location>
</feature>
<evidence type="ECO:0000313" key="15">
    <source>
        <dbReference type="EMBL" id="CAB5024094.1"/>
    </source>
</evidence>
<dbReference type="GO" id="GO:0005886">
    <property type="term" value="C:plasma membrane"/>
    <property type="evidence" value="ECO:0007669"/>
    <property type="project" value="UniProtKB-SubCell"/>
</dbReference>
<reference evidence="13" key="1">
    <citation type="submission" date="2020-05" db="EMBL/GenBank/DDBJ databases">
        <authorList>
            <person name="Chiriac C."/>
            <person name="Salcher M."/>
            <person name="Ghai R."/>
            <person name="Kavagutti S V."/>
        </authorList>
    </citation>
    <scope>NUCLEOTIDE SEQUENCE</scope>
</reference>
<dbReference type="EMBL" id="CAEZXS010000080">
    <property type="protein sequence ID" value="CAB4698129.1"/>
    <property type="molecule type" value="Genomic_DNA"/>
</dbReference>
<dbReference type="PANTHER" id="PTHR30425:SF1">
    <property type="entry name" value="PHOSPHATE TRANSPORT SYSTEM PERMEASE PROTEIN PSTC"/>
    <property type="match status" value="1"/>
</dbReference>
<evidence type="ECO:0000256" key="4">
    <source>
        <dbReference type="ARBA" id="ARBA00022475"/>
    </source>
</evidence>
<dbReference type="Gene3D" id="1.10.3720.10">
    <property type="entry name" value="MetI-like"/>
    <property type="match status" value="1"/>
</dbReference>
<feature type="domain" description="ABC transmembrane type-1" evidence="11">
    <location>
        <begin position="89"/>
        <end position="315"/>
    </location>
</feature>
<dbReference type="AlphaFoldDB" id="A0A6J6XQC2"/>
<keyword evidence="8 10" id="KW-0472">Membrane</keyword>
<feature type="transmembrane region" description="Helical" evidence="10">
    <location>
        <begin position="88"/>
        <end position="114"/>
    </location>
</feature>
<evidence type="ECO:0000259" key="11">
    <source>
        <dbReference type="PROSITE" id="PS50928"/>
    </source>
</evidence>
<dbReference type="SUPFAM" id="SSF161098">
    <property type="entry name" value="MetI-like"/>
    <property type="match status" value="1"/>
</dbReference>
<dbReference type="CDD" id="cd06261">
    <property type="entry name" value="TM_PBP2"/>
    <property type="match status" value="1"/>
</dbReference>
<dbReference type="GO" id="GO:0006817">
    <property type="term" value="P:phosphate ion transport"/>
    <property type="evidence" value="ECO:0007669"/>
    <property type="project" value="UniProtKB-KW"/>
</dbReference>
<feature type="transmembrane region" description="Helical" evidence="10">
    <location>
        <begin position="226"/>
        <end position="247"/>
    </location>
</feature>
<organism evidence="13">
    <name type="scientific">freshwater metagenome</name>
    <dbReference type="NCBI Taxonomy" id="449393"/>
    <lineage>
        <taxon>unclassified sequences</taxon>
        <taxon>metagenomes</taxon>
        <taxon>ecological metagenomes</taxon>
    </lineage>
</organism>
<keyword evidence="6 10" id="KW-0812">Transmembrane</keyword>
<evidence type="ECO:0000256" key="10">
    <source>
        <dbReference type="SAM" id="Phobius"/>
    </source>
</evidence>